<evidence type="ECO:0000313" key="1">
    <source>
        <dbReference type="EMBL" id="OGD90797.1"/>
    </source>
</evidence>
<gene>
    <name evidence="1" type="ORF">A3D07_00625</name>
</gene>
<comment type="caution">
    <text evidence="1">The sequence shown here is derived from an EMBL/GenBank/DDBJ whole genome shotgun (WGS) entry which is preliminary data.</text>
</comment>
<evidence type="ECO:0000313" key="2">
    <source>
        <dbReference type="Proteomes" id="UP000177124"/>
    </source>
</evidence>
<dbReference type="Proteomes" id="UP000177124">
    <property type="component" value="Unassembled WGS sequence"/>
</dbReference>
<name>A0A1F5GG48_9BACT</name>
<dbReference type="STRING" id="1797716.A3D07_00625"/>
<dbReference type="AlphaFoldDB" id="A0A1F5GG48"/>
<organism evidence="1 2">
    <name type="scientific">Candidatus Curtissbacteria bacterium RIFCSPHIGHO2_02_FULL_42_15</name>
    <dbReference type="NCBI Taxonomy" id="1797716"/>
    <lineage>
        <taxon>Bacteria</taxon>
        <taxon>Candidatus Curtissiibacteriota</taxon>
    </lineage>
</organism>
<accession>A0A1F5GG48</accession>
<dbReference type="EMBL" id="MFBF01000033">
    <property type="protein sequence ID" value="OGD90797.1"/>
    <property type="molecule type" value="Genomic_DNA"/>
</dbReference>
<reference evidence="1 2" key="1">
    <citation type="journal article" date="2016" name="Nat. Commun.">
        <title>Thousands of microbial genomes shed light on interconnected biogeochemical processes in an aquifer system.</title>
        <authorList>
            <person name="Anantharaman K."/>
            <person name="Brown C.T."/>
            <person name="Hug L.A."/>
            <person name="Sharon I."/>
            <person name="Castelle C.J."/>
            <person name="Probst A.J."/>
            <person name="Thomas B.C."/>
            <person name="Singh A."/>
            <person name="Wilkins M.J."/>
            <person name="Karaoz U."/>
            <person name="Brodie E.L."/>
            <person name="Williams K.H."/>
            <person name="Hubbard S.S."/>
            <person name="Banfield J.F."/>
        </authorList>
    </citation>
    <scope>NUCLEOTIDE SEQUENCE [LARGE SCALE GENOMIC DNA]</scope>
</reference>
<proteinExistence type="predicted"/>
<sequence>MGFLERVIHREISTNQGDVDGFQPTPQERTILEFYLPEGRGGYKGFCQALEWARLSQERERSLLDLYHKEKPKAMRSDINNQFKA</sequence>
<protein>
    <submittedName>
        <fullName evidence="1">Uncharacterized protein</fullName>
    </submittedName>
</protein>